<keyword evidence="2" id="KW-1133">Transmembrane helix</keyword>
<dbReference type="AlphaFoldDB" id="A0A485LMX5"/>
<sequence length="269" mass="28228">MVRKTTFLACVVAAAVFHTADGRTKTDMYKALPVEHRHEYFKSLGLEDATDAPTSTVPPANATNDTNNSTYTVTAPPTTTVSTDAPTDAPTAAPTDVPTTTATTVYYNVSVLGDATFRVPGKPCGGDGNLCPLNGDLAIGDCYDYLASGKGRSDSQCRAPWDAVCQVIRSVDGVDVRGCVWNEVVAFARSNAMMENAQLKAVGGLNEGTLSVSVASLAVVLAMVAVVIAVTHTPKTTPRTETTASDETVSDAATDKDEAKEEDQIVMEV</sequence>
<evidence type="ECO:0000256" key="3">
    <source>
        <dbReference type="SAM" id="SignalP"/>
    </source>
</evidence>
<feature type="compositionally biased region" description="Basic and acidic residues" evidence="1">
    <location>
        <begin position="253"/>
        <end position="263"/>
    </location>
</feature>
<evidence type="ECO:0000313" key="4">
    <source>
        <dbReference type="EMBL" id="KAF0685256.1"/>
    </source>
</evidence>
<protein>
    <submittedName>
        <fullName evidence="5">Aste57867_22818 protein</fullName>
    </submittedName>
</protein>
<keyword evidence="2" id="KW-0472">Membrane</keyword>
<feature type="region of interest" description="Disordered" evidence="1">
    <location>
        <begin position="49"/>
        <end position="96"/>
    </location>
</feature>
<organism evidence="5 6">
    <name type="scientific">Aphanomyces stellatus</name>
    <dbReference type="NCBI Taxonomy" id="120398"/>
    <lineage>
        <taxon>Eukaryota</taxon>
        <taxon>Sar</taxon>
        <taxon>Stramenopiles</taxon>
        <taxon>Oomycota</taxon>
        <taxon>Saprolegniomycetes</taxon>
        <taxon>Saprolegniales</taxon>
        <taxon>Verrucalvaceae</taxon>
        <taxon>Aphanomyces</taxon>
    </lineage>
</organism>
<keyword evidence="6" id="KW-1185">Reference proteome</keyword>
<evidence type="ECO:0000256" key="2">
    <source>
        <dbReference type="SAM" id="Phobius"/>
    </source>
</evidence>
<proteinExistence type="predicted"/>
<dbReference type="Proteomes" id="UP000332933">
    <property type="component" value="Unassembled WGS sequence"/>
</dbReference>
<feature type="compositionally biased region" description="Low complexity" evidence="1">
    <location>
        <begin position="69"/>
        <end position="96"/>
    </location>
</feature>
<reference evidence="5 6" key="1">
    <citation type="submission" date="2019-03" db="EMBL/GenBank/DDBJ databases">
        <authorList>
            <person name="Gaulin E."/>
            <person name="Dumas B."/>
        </authorList>
    </citation>
    <scope>NUCLEOTIDE SEQUENCE [LARGE SCALE GENOMIC DNA]</scope>
    <source>
        <strain evidence="5">CBS 568.67</strain>
    </source>
</reference>
<name>A0A485LMX5_9STRA</name>
<accession>A0A485LMX5</accession>
<dbReference type="OrthoDB" id="79870at2759"/>
<reference evidence="4" key="2">
    <citation type="submission" date="2019-06" db="EMBL/GenBank/DDBJ databases">
        <title>Genomics analysis of Aphanomyces spp. identifies a new class of oomycete effector associated with host adaptation.</title>
        <authorList>
            <person name="Gaulin E."/>
        </authorList>
    </citation>
    <scope>NUCLEOTIDE SEQUENCE</scope>
    <source>
        <strain evidence="4">CBS 578.67</strain>
    </source>
</reference>
<dbReference type="EMBL" id="CAADRA010007231">
    <property type="protein sequence ID" value="VFT99469.1"/>
    <property type="molecule type" value="Genomic_DNA"/>
</dbReference>
<feature type="chain" id="PRO_5036116568" evidence="3">
    <location>
        <begin position="23"/>
        <end position="269"/>
    </location>
</feature>
<evidence type="ECO:0000313" key="6">
    <source>
        <dbReference type="Proteomes" id="UP000332933"/>
    </source>
</evidence>
<evidence type="ECO:0000313" key="5">
    <source>
        <dbReference type="EMBL" id="VFT99469.1"/>
    </source>
</evidence>
<evidence type="ECO:0000256" key="1">
    <source>
        <dbReference type="SAM" id="MobiDB-lite"/>
    </source>
</evidence>
<feature type="region of interest" description="Disordered" evidence="1">
    <location>
        <begin position="235"/>
        <end position="269"/>
    </location>
</feature>
<feature type="signal peptide" evidence="3">
    <location>
        <begin position="1"/>
        <end position="22"/>
    </location>
</feature>
<gene>
    <name evidence="5" type="primary">Aste57867_22818</name>
    <name evidence="4" type="ORF">As57867_022748</name>
    <name evidence="5" type="ORF">ASTE57867_22818</name>
</gene>
<feature type="compositionally biased region" description="Polar residues" evidence="1">
    <location>
        <begin position="52"/>
        <end position="68"/>
    </location>
</feature>
<feature type="transmembrane region" description="Helical" evidence="2">
    <location>
        <begin position="210"/>
        <end position="230"/>
    </location>
</feature>
<keyword evidence="3" id="KW-0732">Signal</keyword>
<keyword evidence="2" id="KW-0812">Transmembrane</keyword>
<dbReference type="EMBL" id="VJMH01007205">
    <property type="protein sequence ID" value="KAF0685256.1"/>
    <property type="molecule type" value="Genomic_DNA"/>
</dbReference>